<feature type="compositionally biased region" description="Polar residues" evidence="2">
    <location>
        <begin position="8"/>
        <end position="21"/>
    </location>
</feature>
<dbReference type="AlphaFoldDB" id="A0A051U297"/>
<reference evidence="4 5" key="1">
    <citation type="submission" date="2014-04" db="EMBL/GenBank/DDBJ databases">
        <title>The Genome Sequence of Mycobacterium tuberculosis TKK-01-0051.</title>
        <authorList>
            <consortium name="The Broad Institute Genomics Platform"/>
            <consortium name="The Broad Institute Genome Sequencing Center for Infectious Disease"/>
            <person name="Earl A.M."/>
            <person name="Cohen K."/>
            <person name="Pym A."/>
            <person name="Bishai W."/>
            <person name="Maharaj K."/>
            <person name="Desjardins C."/>
            <person name="Abeel T."/>
            <person name="Young S."/>
            <person name="Zeng Q."/>
            <person name="Gargeya S."/>
            <person name="Abouelleil A."/>
            <person name="Alvarado L."/>
            <person name="Chapman S.B."/>
            <person name="Gainer-Dewar J."/>
            <person name="Goldberg J."/>
            <person name="Griggs A."/>
            <person name="Gujja S."/>
            <person name="Hansen M."/>
            <person name="Howarth C."/>
            <person name="Imamovic A."/>
            <person name="Larimer J."/>
            <person name="Murphy C."/>
            <person name="Naylor J."/>
            <person name="Pearson M."/>
            <person name="Poon T.W."/>
            <person name="Priest M."/>
            <person name="Roberts A."/>
            <person name="Saif S."/>
            <person name="Shea T."/>
            <person name="Sykes S."/>
            <person name="Wortman J."/>
            <person name="Nusbaum C."/>
            <person name="Birren B."/>
        </authorList>
    </citation>
    <scope>NUCLEOTIDE SEQUENCE [LARGE SCALE GENOMIC DNA]</scope>
    <source>
        <strain evidence="4 5">TKK-01-0051</strain>
    </source>
</reference>
<sequence length="110" mass="11433">MSVDRSRTAGNPSNEFEQSTAQGEYINVHLSVKNIGNEAQSYFATNQKLIVGGKKFDAASIMGVNGDGGSLNPGLGVDTVVSFDVPVGTTPDSIELHDSAFSGGATVNLR</sequence>
<evidence type="ECO:0000256" key="2">
    <source>
        <dbReference type="SAM" id="MobiDB-lite"/>
    </source>
</evidence>
<dbReference type="PATRIC" id="fig|1324261.3.peg.2738"/>
<dbReference type="EMBL" id="JLXW01000007">
    <property type="protein sequence ID" value="KBZ63033.1"/>
    <property type="molecule type" value="Genomic_DNA"/>
</dbReference>
<name>A0A051U297_9MYCO</name>
<accession>A0A051U297</accession>
<comment type="caution">
    <text evidence="4">The sequence shown here is derived from an EMBL/GenBank/DDBJ whole genome shotgun (WGS) entry which is preliminary data.</text>
</comment>
<keyword evidence="1" id="KW-0732">Signal</keyword>
<dbReference type="Gene3D" id="2.60.40.1240">
    <property type="match status" value="1"/>
</dbReference>
<keyword evidence="5" id="KW-1185">Reference proteome</keyword>
<proteinExistence type="predicted"/>
<dbReference type="Pfam" id="PF11611">
    <property type="entry name" value="DUF4352"/>
    <property type="match status" value="1"/>
</dbReference>
<evidence type="ECO:0000259" key="3">
    <source>
        <dbReference type="Pfam" id="PF11611"/>
    </source>
</evidence>
<evidence type="ECO:0000313" key="4">
    <source>
        <dbReference type="EMBL" id="KBZ63033.1"/>
    </source>
</evidence>
<dbReference type="InterPro" id="IPR029050">
    <property type="entry name" value="Immunoprotect_excell_Ig-like"/>
</dbReference>
<feature type="region of interest" description="Disordered" evidence="2">
    <location>
        <begin position="1"/>
        <end position="21"/>
    </location>
</feature>
<evidence type="ECO:0000256" key="1">
    <source>
        <dbReference type="ARBA" id="ARBA00022729"/>
    </source>
</evidence>
<organism evidence="4 5">
    <name type="scientific">Mycobacterium [tuberculosis] TKK-01-0051</name>
    <dbReference type="NCBI Taxonomy" id="1324261"/>
    <lineage>
        <taxon>Bacteria</taxon>
        <taxon>Bacillati</taxon>
        <taxon>Actinomycetota</taxon>
        <taxon>Actinomycetes</taxon>
        <taxon>Mycobacteriales</taxon>
        <taxon>Mycobacteriaceae</taxon>
        <taxon>Mycobacterium</taxon>
        <taxon>Mycobacterium avium complex (MAC)</taxon>
    </lineage>
</organism>
<dbReference type="InterPro" id="IPR029051">
    <property type="entry name" value="DUF4352"/>
</dbReference>
<gene>
    <name evidence="4" type="ORF">K875_02722</name>
</gene>
<dbReference type="HOGENOM" id="CLU_072584_4_0_11"/>
<protein>
    <recommendedName>
        <fullName evidence="3">DUF4352 domain-containing protein</fullName>
    </recommendedName>
</protein>
<evidence type="ECO:0000313" key="5">
    <source>
        <dbReference type="Proteomes" id="UP000025947"/>
    </source>
</evidence>
<dbReference type="Proteomes" id="UP000025947">
    <property type="component" value="Unassembled WGS sequence"/>
</dbReference>
<feature type="domain" description="DUF4352" evidence="3">
    <location>
        <begin position="10"/>
        <end position="105"/>
    </location>
</feature>